<dbReference type="PATRIC" id="fig|1195246.3.peg.3162"/>
<proteinExistence type="predicted"/>
<dbReference type="NCBIfam" id="NF046101">
    <property type="entry name" value="PA3496_fam"/>
    <property type="match status" value="1"/>
</dbReference>
<evidence type="ECO:0000313" key="2">
    <source>
        <dbReference type="Proteomes" id="UP000035062"/>
    </source>
</evidence>
<name>I9NYL5_9ALTE</name>
<dbReference type="RefSeq" id="WP_008609869.1">
    <property type="nucleotide sequence ID" value="NZ_AKKU01000028.1"/>
</dbReference>
<dbReference type="InterPro" id="IPR058510">
    <property type="entry name" value="DUF8197"/>
</dbReference>
<dbReference type="EMBL" id="AKKU01000028">
    <property type="protein sequence ID" value="EIW87524.1"/>
    <property type="molecule type" value="Genomic_DNA"/>
</dbReference>
<accession>I9NYL5</accession>
<dbReference type="Proteomes" id="UP000035062">
    <property type="component" value="Unassembled WGS sequence"/>
</dbReference>
<comment type="caution">
    <text evidence="1">The sequence shown here is derived from an EMBL/GenBank/DDBJ whole genome shotgun (WGS) entry which is preliminary data.</text>
</comment>
<dbReference type="STRING" id="1195246.AGRI_15936"/>
<dbReference type="Pfam" id="PF26620">
    <property type="entry name" value="DUF8197"/>
    <property type="match status" value="1"/>
</dbReference>
<gene>
    <name evidence="1" type="ORF">AGRI_15936</name>
</gene>
<dbReference type="AlphaFoldDB" id="I9NYL5"/>
<dbReference type="InterPro" id="IPR058059">
    <property type="entry name" value="PA3496-like"/>
</dbReference>
<reference evidence="1 2" key="1">
    <citation type="journal article" date="2012" name="J. Bacteriol.">
        <title>Genome Sequence of Pectin-Degrading Alishewanella agri, Isolated from Landfill Soil.</title>
        <authorList>
            <person name="Kim J."/>
            <person name="Jung J."/>
            <person name="Sung J.S."/>
            <person name="Chun J."/>
            <person name="Park W."/>
        </authorList>
    </citation>
    <scope>NUCLEOTIDE SEQUENCE [LARGE SCALE GENOMIC DNA]</scope>
    <source>
        <strain evidence="1 2">BL06</strain>
    </source>
</reference>
<evidence type="ECO:0000313" key="1">
    <source>
        <dbReference type="EMBL" id="EIW87524.1"/>
    </source>
</evidence>
<keyword evidence="2" id="KW-1185">Reference proteome</keyword>
<organism evidence="1 2">
    <name type="scientific">Alishewanella agri BL06</name>
    <dbReference type="NCBI Taxonomy" id="1195246"/>
    <lineage>
        <taxon>Bacteria</taxon>
        <taxon>Pseudomonadati</taxon>
        <taxon>Pseudomonadota</taxon>
        <taxon>Gammaproteobacteria</taxon>
        <taxon>Alteromonadales</taxon>
        <taxon>Alteromonadaceae</taxon>
        <taxon>Alishewanella</taxon>
    </lineage>
</organism>
<protein>
    <submittedName>
        <fullName evidence="1">Uncharacterized protein</fullName>
    </submittedName>
</protein>
<sequence length="61" mass="7219">MSALQPIELDEFNEPAELEAAVNVVKDSKAKQKYEARRRIDEIMEQKRLRELLDDWELSDD</sequence>
<dbReference type="eggNOG" id="ENOG502ZIH9">
    <property type="taxonomic scope" value="Bacteria"/>
</dbReference>